<dbReference type="InterPro" id="IPR020891">
    <property type="entry name" value="UPF0758_CS"/>
</dbReference>
<dbReference type="PROSITE" id="PS01302">
    <property type="entry name" value="UPF0758"/>
    <property type="match status" value="1"/>
</dbReference>
<name>A0A0F9RJZ8_9ZZZZ</name>
<dbReference type="GO" id="GO:0008237">
    <property type="term" value="F:metallopeptidase activity"/>
    <property type="evidence" value="ECO:0007669"/>
    <property type="project" value="UniProtKB-KW"/>
</dbReference>
<evidence type="ECO:0000256" key="5">
    <source>
        <dbReference type="ARBA" id="ARBA00023049"/>
    </source>
</evidence>
<evidence type="ECO:0000259" key="6">
    <source>
        <dbReference type="PROSITE" id="PS50249"/>
    </source>
</evidence>
<gene>
    <name evidence="7" type="ORF">LCGC14_0886680</name>
</gene>
<dbReference type="NCBIfam" id="TIGR00608">
    <property type="entry name" value="radc"/>
    <property type="match status" value="1"/>
</dbReference>
<dbReference type="GO" id="GO:0006508">
    <property type="term" value="P:proteolysis"/>
    <property type="evidence" value="ECO:0007669"/>
    <property type="project" value="UniProtKB-KW"/>
</dbReference>
<feature type="domain" description="MPN" evidence="6">
    <location>
        <begin position="29"/>
        <end position="151"/>
    </location>
</feature>
<dbReference type="InterPro" id="IPR037518">
    <property type="entry name" value="MPN"/>
</dbReference>
<protein>
    <recommendedName>
        <fullName evidence="6">MPN domain-containing protein</fullName>
    </recommendedName>
</protein>
<keyword evidence="3" id="KW-0378">Hydrolase</keyword>
<dbReference type="InterPro" id="IPR001405">
    <property type="entry name" value="UPF0758"/>
</dbReference>
<dbReference type="InterPro" id="IPR025657">
    <property type="entry name" value="RadC_JAB"/>
</dbReference>
<reference evidence="7" key="1">
    <citation type="journal article" date="2015" name="Nature">
        <title>Complex archaea that bridge the gap between prokaryotes and eukaryotes.</title>
        <authorList>
            <person name="Spang A."/>
            <person name="Saw J.H."/>
            <person name="Jorgensen S.L."/>
            <person name="Zaremba-Niedzwiedzka K."/>
            <person name="Martijn J."/>
            <person name="Lind A.E."/>
            <person name="van Eijk R."/>
            <person name="Schleper C."/>
            <person name="Guy L."/>
            <person name="Ettema T.J."/>
        </authorList>
    </citation>
    <scope>NUCLEOTIDE SEQUENCE</scope>
</reference>
<dbReference type="PANTHER" id="PTHR30471">
    <property type="entry name" value="DNA REPAIR PROTEIN RADC"/>
    <property type="match status" value="1"/>
</dbReference>
<dbReference type="SUPFAM" id="SSF102712">
    <property type="entry name" value="JAB1/MPN domain"/>
    <property type="match status" value="1"/>
</dbReference>
<dbReference type="GO" id="GO:0046872">
    <property type="term" value="F:metal ion binding"/>
    <property type="evidence" value="ECO:0007669"/>
    <property type="project" value="UniProtKB-KW"/>
</dbReference>
<evidence type="ECO:0000256" key="3">
    <source>
        <dbReference type="ARBA" id="ARBA00022801"/>
    </source>
</evidence>
<keyword evidence="2" id="KW-0479">Metal-binding</keyword>
<keyword evidence="1" id="KW-0645">Protease</keyword>
<dbReference type="PANTHER" id="PTHR30471:SF3">
    <property type="entry name" value="UPF0758 PROTEIN YEES-RELATED"/>
    <property type="match status" value="1"/>
</dbReference>
<organism evidence="7">
    <name type="scientific">marine sediment metagenome</name>
    <dbReference type="NCBI Taxonomy" id="412755"/>
    <lineage>
        <taxon>unclassified sequences</taxon>
        <taxon>metagenomes</taxon>
        <taxon>ecological metagenomes</taxon>
    </lineage>
</organism>
<evidence type="ECO:0000256" key="2">
    <source>
        <dbReference type="ARBA" id="ARBA00022723"/>
    </source>
</evidence>
<dbReference type="Gene3D" id="3.40.140.10">
    <property type="entry name" value="Cytidine Deaminase, domain 2"/>
    <property type="match status" value="1"/>
</dbReference>
<proteinExistence type="predicted"/>
<comment type="caution">
    <text evidence="7">The sequence shown here is derived from an EMBL/GenBank/DDBJ whole genome shotgun (WGS) entry which is preliminary data.</text>
</comment>
<dbReference type="PROSITE" id="PS50249">
    <property type="entry name" value="MPN"/>
    <property type="match status" value="1"/>
</dbReference>
<evidence type="ECO:0000256" key="1">
    <source>
        <dbReference type="ARBA" id="ARBA00022670"/>
    </source>
</evidence>
<keyword evidence="5" id="KW-0482">Metalloprotease</keyword>
<keyword evidence="4" id="KW-0862">Zinc</keyword>
<accession>A0A0F9RJZ8</accession>
<evidence type="ECO:0000256" key="4">
    <source>
        <dbReference type="ARBA" id="ARBA00022833"/>
    </source>
</evidence>
<dbReference type="EMBL" id="LAZR01002816">
    <property type="protein sequence ID" value="KKN25266.1"/>
    <property type="molecule type" value="Genomic_DNA"/>
</dbReference>
<dbReference type="AlphaFoldDB" id="A0A0F9RJZ8"/>
<dbReference type="Pfam" id="PF04002">
    <property type="entry name" value="RadC"/>
    <property type="match status" value="1"/>
</dbReference>
<sequence>MDQHHKNIISEAIKILNNELTHYAVDSKPLDNPPAVRAFLRLKLEGKKAECFAVLFLDNQHKLIEYRELFQGTIDGASVHVRIIIQQALELNAAAVIFAHNHPSGVAKPSQADQQITNKLKTACNLMDIRVIDHLIIGANEITSFAEMGLI</sequence>
<evidence type="ECO:0000313" key="7">
    <source>
        <dbReference type="EMBL" id="KKN25266.1"/>
    </source>
</evidence>
<dbReference type="CDD" id="cd08071">
    <property type="entry name" value="MPN_DUF2466"/>
    <property type="match status" value="1"/>
</dbReference>